<reference evidence="3" key="1">
    <citation type="journal article" date="2022" name="Cell">
        <title>Repeat-based holocentromeres influence genome architecture and karyotype evolution.</title>
        <authorList>
            <person name="Hofstatter P.G."/>
            <person name="Thangavel G."/>
            <person name="Lux T."/>
            <person name="Neumann P."/>
            <person name="Vondrak T."/>
            <person name="Novak P."/>
            <person name="Zhang M."/>
            <person name="Costa L."/>
            <person name="Castellani M."/>
            <person name="Scott A."/>
            <person name="Toegelov H."/>
            <person name="Fuchs J."/>
            <person name="Mata-Sucre Y."/>
            <person name="Dias Y."/>
            <person name="Vanzela A.L.L."/>
            <person name="Huettel B."/>
            <person name="Almeida C.C.S."/>
            <person name="Simkova H."/>
            <person name="Souza G."/>
            <person name="Pedrosa-Harand A."/>
            <person name="Macas J."/>
            <person name="Mayer K.F.X."/>
            <person name="Houben A."/>
            <person name="Marques A."/>
        </authorList>
    </citation>
    <scope>NUCLEOTIDE SEQUENCE</scope>
    <source>
        <strain evidence="3">RhyBre1mFocal</strain>
    </source>
</reference>
<sequence>MYRLLFCVLAVIGLASCRETRIHEEADWQKNYELPGIRNAAFILRDHSHEAVHFMNKEECLRRTLPASTFKIFNSLVALETGIAPDDNLLIKWDGVQRELPGWNQDLTLREAFRQSAVWYYQEIARRIGKPVMQHYLDTANYGNKTISKIDTFWLDGSLQISPDEQVGLLKRLYFAELPFAERTQRIVKSMMLWEDSSTYKLYYKTGWGCVNKTTDVLWVAGFTERLEKVKEMKGSMNNSDLRAYPYFFAQRFEIAHGDSTRDWAPFRIELLKKTLRQAGAI</sequence>
<feature type="signal peptide" evidence="1">
    <location>
        <begin position="1"/>
        <end position="17"/>
    </location>
</feature>
<dbReference type="InterPro" id="IPR012338">
    <property type="entry name" value="Beta-lactam/transpept-like"/>
</dbReference>
<dbReference type="PROSITE" id="PS51257">
    <property type="entry name" value="PROKAR_LIPOPROTEIN"/>
    <property type="match status" value="1"/>
</dbReference>
<dbReference type="SUPFAM" id="SSF56601">
    <property type="entry name" value="beta-lactamase/transpeptidase-like"/>
    <property type="match status" value="1"/>
</dbReference>
<dbReference type="Pfam" id="PF00905">
    <property type="entry name" value="Transpeptidase"/>
    <property type="match status" value="1"/>
</dbReference>
<feature type="domain" description="Penicillin-binding protein transpeptidase" evidence="2">
    <location>
        <begin position="57"/>
        <end position="226"/>
    </location>
</feature>
<proteinExistence type="predicted"/>
<dbReference type="Gene3D" id="3.40.710.10">
    <property type="entry name" value="DD-peptidase/beta-lactamase superfamily"/>
    <property type="match status" value="1"/>
</dbReference>
<keyword evidence="4" id="KW-1185">Reference proteome</keyword>
<evidence type="ECO:0000256" key="1">
    <source>
        <dbReference type="SAM" id="SignalP"/>
    </source>
</evidence>
<name>A0A9P9Z5A3_9POAL</name>
<evidence type="ECO:0000259" key="2">
    <source>
        <dbReference type="Pfam" id="PF00905"/>
    </source>
</evidence>
<keyword evidence="1" id="KW-0732">Signal</keyword>
<protein>
    <recommendedName>
        <fullName evidence="2">Penicillin-binding protein transpeptidase domain-containing protein</fullName>
    </recommendedName>
</protein>
<dbReference type="OrthoDB" id="10502947at2759"/>
<gene>
    <name evidence="3" type="ORF">LUZ63_022189</name>
</gene>
<accession>A0A9P9Z5A3</accession>
<evidence type="ECO:0000313" key="3">
    <source>
        <dbReference type="EMBL" id="KAJ1682582.1"/>
    </source>
</evidence>
<dbReference type="Proteomes" id="UP001151287">
    <property type="component" value="Unassembled WGS sequence"/>
</dbReference>
<dbReference type="InterPro" id="IPR001460">
    <property type="entry name" value="PCN-bd_Tpept"/>
</dbReference>
<comment type="caution">
    <text evidence="3">The sequence shown here is derived from an EMBL/GenBank/DDBJ whole genome shotgun (WGS) entry which is preliminary data.</text>
</comment>
<evidence type="ECO:0000313" key="4">
    <source>
        <dbReference type="Proteomes" id="UP001151287"/>
    </source>
</evidence>
<dbReference type="AlphaFoldDB" id="A0A9P9Z5A3"/>
<organism evidence="3 4">
    <name type="scientific">Rhynchospora breviuscula</name>
    <dbReference type="NCBI Taxonomy" id="2022672"/>
    <lineage>
        <taxon>Eukaryota</taxon>
        <taxon>Viridiplantae</taxon>
        <taxon>Streptophyta</taxon>
        <taxon>Embryophyta</taxon>
        <taxon>Tracheophyta</taxon>
        <taxon>Spermatophyta</taxon>
        <taxon>Magnoliopsida</taxon>
        <taxon>Liliopsida</taxon>
        <taxon>Poales</taxon>
        <taxon>Cyperaceae</taxon>
        <taxon>Cyperoideae</taxon>
        <taxon>Rhynchosporeae</taxon>
        <taxon>Rhynchospora</taxon>
    </lineage>
</organism>
<feature type="chain" id="PRO_5040199937" description="Penicillin-binding protein transpeptidase domain-containing protein" evidence="1">
    <location>
        <begin position="18"/>
        <end position="282"/>
    </location>
</feature>
<dbReference type="EMBL" id="JAMQYH010000572">
    <property type="protein sequence ID" value="KAJ1682582.1"/>
    <property type="molecule type" value="Genomic_DNA"/>
</dbReference>
<dbReference type="GO" id="GO:0008658">
    <property type="term" value="F:penicillin binding"/>
    <property type="evidence" value="ECO:0007669"/>
    <property type="project" value="InterPro"/>
</dbReference>